<proteinExistence type="predicted"/>
<dbReference type="GO" id="GO:0000976">
    <property type="term" value="F:transcription cis-regulatory region binding"/>
    <property type="evidence" value="ECO:0007669"/>
    <property type="project" value="TreeGrafter"/>
</dbReference>
<accession>A0A8K0SEL3</accession>
<evidence type="ECO:0000259" key="3">
    <source>
        <dbReference type="PROSITE" id="PS50048"/>
    </source>
</evidence>
<dbReference type="GO" id="GO:0005634">
    <property type="term" value="C:nucleus"/>
    <property type="evidence" value="ECO:0007669"/>
    <property type="project" value="TreeGrafter"/>
</dbReference>
<comment type="caution">
    <text evidence="4">The sequence shown here is derived from an EMBL/GenBank/DDBJ whole genome shotgun (WGS) entry which is preliminary data.</text>
</comment>
<dbReference type="Gene3D" id="4.10.240.10">
    <property type="entry name" value="Zn(2)-C6 fungal-type DNA-binding domain"/>
    <property type="match status" value="1"/>
</dbReference>
<gene>
    <name evidence="4" type="ORF">B0I35DRAFT_440696</name>
</gene>
<dbReference type="SUPFAM" id="SSF57701">
    <property type="entry name" value="Zn2/Cys6 DNA-binding domain"/>
    <property type="match status" value="1"/>
</dbReference>
<dbReference type="PROSITE" id="PS50048">
    <property type="entry name" value="ZN2_CY6_FUNGAL_2"/>
    <property type="match status" value="1"/>
</dbReference>
<dbReference type="GO" id="GO:0045944">
    <property type="term" value="P:positive regulation of transcription by RNA polymerase II"/>
    <property type="evidence" value="ECO:0007669"/>
    <property type="project" value="TreeGrafter"/>
</dbReference>
<keyword evidence="1" id="KW-0539">Nucleus</keyword>
<dbReference type="AlphaFoldDB" id="A0A8K0SEL3"/>
<name>A0A8K0SEL3_9HYPO</name>
<evidence type="ECO:0000256" key="1">
    <source>
        <dbReference type="ARBA" id="ARBA00023242"/>
    </source>
</evidence>
<organism evidence="4 5">
    <name type="scientific">Stachybotrys elegans</name>
    <dbReference type="NCBI Taxonomy" id="80388"/>
    <lineage>
        <taxon>Eukaryota</taxon>
        <taxon>Fungi</taxon>
        <taxon>Dikarya</taxon>
        <taxon>Ascomycota</taxon>
        <taxon>Pezizomycotina</taxon>
        <taxon>Sordariomycetes</taxon>
        <taxon>Hypocreomycetidae</taxon>
        <taxon>Hypocreales</taxon>
        <taxon>Stachybotryaceae</taxon>
        <taxon>Stachybotrys</taxon>
    </lineage>
</organism>
<dbReference type="PANTHER" id="PTHR37534">
    <property type="entry name" value="TRANSCRIPTIONAL ACTIVATOR PROTEIN UGA3"/>
    <property type="match status" value="1"/>
</dbReference>
<keyword evidence="5" id="KW-1185">Reference proteome</keyword>
<evidence type="ECO:0000313" key="4">
    <source>
        <dbReference type="EMBL" id="KAH7309831.1"/>
    </source>
</evidence>
<evidence type="ECO:0000313" key="5">
    <source>
        <dbReference type="Proteomes" id="UP000813444"/>
    </source>
</evidence>
<dbReference type="PANTHER" id="PTHR37534:SF7">
    <property type="entry name" value="TRANSCRIPTIONAL ACTIVATOR PROTEIN UGA3"/>
    <property type="match status" value="1"/>
</dbReference>
<dbReference type="GO" id="GO:0008270">
    <property type="term" value="F:zinc ion binding"/>
    <property type="evidence" value="ECO:0007669"/>
    <property type="project" value="InterPro"/>
</dbReference>
<dbReference type="PROSITE" id="PS00463">
    <property type="entry name" value="ZN2_CY6_FUNGAL_1"/>
    <property type="match status" value="1"/>
</dbReference>
<protein>
    <recommendedName>
        <fullName evidence="3">Zn(2)-C6 fungal-type domain-containing protein</fullName>
    </recommendedName>
</protein>
<sequence>MTSPDAVALSKGQSIKQTAMPHERQTRSRTGCAACKKRHHKCDEKRPICSNCVKLGRICVYNPPIPLRDRKKAGKSSVPGQQELWHIEPSAQSRKNAKSMQVDRCLGTPADPFDALGLAMPLKSLDVFYYFVQMDQTKSPCSRKVLGALNDDEHALRNVLLIASIHYTWNSGSLDYYKPTHLLHKLESIRAVNRWLGDTNHREHAVKIMQSVATQCLVELALGNMKAVHTHLQGLTNFVDSMAAELSMTNKVEEELANRYMLLILSFVIGLITRVADVEHIPEITKTDSETAYKVIRRGHYEEPSGLENRLKAFLMIPYFFQTPLPLTHFELIDAARIFDGLASLTEQIEMRPTSMKGEPDNFWVEGSATRLFISLFEAHSSSISAPWSEESSLSDRPTFLSAWSPLVAALTLYNAACIGFWDVQVFTRYRMQRYLTYLVRTDLAAYKPMLGGWDQDHQNLWFWKAFTTTLSLVLLPGMKEQEALELMGEMGSYVKYWSLVTGITYWVEAREALESLAWPKNRTVEIEAEQLWHDLLS</sequence>
<dbReference type="InterPro" id="IPR001138">
    <property type="entry name" value="Zn2Cys6_DnaBD"/>
</dbReference>
<dbReference type="Proteomes" id="UP000813444">
    <property type="component" value="Unassembled WGS sequence"/>
</dbReference>
<dbReference type="CDD" id="cd00067">
    <property type="entry name" value="GAL4"/>
    <property type="match status" value="1"/>
</dbReference>
<evidence type="ECO:0000256" key="2">
    <source>
        <dbReference type="SAM" id="MobiDB-lite"/>
    </source>
</evidence>
<dbReference type="InterPro" id="IPR036864">
    <property type="entry name" value="Zn2-C6_fun-type_DNA-bd_sf"/>
</dbReference>
<dbReference type="GO" id="GO:0000981">
    <property type="term" value="F:DNA-binding transcription factor activity, RNA polymerase II-specific"/>
    <property type="evidence" value="ECO:0007669"/>
    <property type="project" value="InterPro"/>
</dbReference>
<dbReference type="Pfam" id="PF00172">
    <property type="entry name" value="Zn_clus"/>
    <property type="match status" value="1"/>
</dbReference>
<dbReference type="OrthoDB" id="5419315at2759"/>
<feature type="region of interest" description="Disordered" evidence="2">
    <location>
        <begin position="1"/>
        <end position="25"/>
    </location>
</feature>
<dbReference type="SMART" id="SM00066">
    <property type="entry name" value="GAL4"/>
    <property type="match status" value="1"/>
</dbReference>
<reference evidence="4" key="1">
    <citation type="journal article" date="2021" name="Nat. Commun.">
        <title>Genetic determinants of endophytism in the Arabidopsis root mycobiome.</title>
        <authorList>
            <person name="Mesny F."/>
            <person name="Miyauchi S."/>
            <person name="Thiergart T."/>
            <person name="Pickel B."/>
            <person name="Atanasova L."/>
            <person name="Karlsson M."/>
            <person name="Huettel B."/>
            <person name="Barry K.W."/>
            <person name="Haridas S."/>
            <person name="Chen C."/>
            <person name="Bauer D."/>
            <person name="Andreopoulos W."/>
            <person name="Pangilinan J."/>
            <person name="LaButti K."/>
            <person name="Riley R."/>
            <person name="Lipzen A."/>
            <person name="Clum A."/>
            <person name="Drula E."/>
            <person name="Henrissat B."/>
            <person name="Kohler A."/>
            <person name="Grigoriev I.V."/>
            <person name="Martin F.M."/>
            <person name="Hacquard S."/>
        </authorList>
    </citation>
    <scope>NUCLEOTIDE SEQUENCE</scope>
    <source>
        <strain evidence="4">MPI-CAGE-CH-0235</strain>
    </source>
</reference>
<dbReference type="EMBL" id="JAGPNK010000013">
    <property type="protein sequence ID" value="KAH7309831.1"/>
    <property type="molecule type" value="Genomic_DNA"/>
</dbReference>
<feature type="domain" description="Zn(2)-C6 fungal-type" evidence="3">
    <location>
        <begin position="31"/>
        <end position="61"/>
    </location>
</feature>